<accession>A0ABV0ZSC4</accession>
<proteinExistence type="predicted"/>
<sequence>MSFCDLRGARLRKEVFWGAGWTGKQGCGNDRAAGMGYSKMEPPPHENQMKGRLDDSLGLLKEKKGKKAAHKTVRICLHFFIMQCSPDALLLMQHFMNVSIISQHVHCIFINVSNLALT</sequence>
<dbReference type="Proteomes" id="UP001469553">
    <property type="component" value="Unassembled WGS sequence"/>
</dbReference>
<evidence type="ECO:0000313" key="1">
    <source>
        <dbReference type="EMBL" id="MEQ2309193.1"/>
    </source>
</evidence>
<evidence type="ECO:0000313" key="2">
    <source>
        <dbReference type="Proteomes" id="UP001469553"/>
    </source>
</evidence>
<comment type="caution">
    <text evidence="1">The sequence shown here is derived from an EMBL/GenBank/DDBJ whole genome shotgun (WGS) entry which is preliminary data.</text>
</comment>
<dbReference type="EMBL" id="JAHRIP010071340">
    <property type="protein sequence ID" value="MEQ2309193.1"/>
    <property type="molecule type" value="Genomic_DNA"/>
</dbReference>
<name>A0ABV0ZSC4_9TELE</name>
<reference evidence="1 2" key="1">
    <citation type="submission" date="2021-06" db="EMBL/GenBank/DDBJ databases">
        <authorList>
            <person name="Palmer J.M."/>
        </authorList>
    </citation>
    <scope>NUCLEOTIDE SEQUENCE [LARGE SCALE GENOMIC DNA]</scope>
    <source>
        <strain evidence="1 2">AS_MEX2019</strain>
        <tissue evidence="1">Muscle</tissue>
    </source>
</reference>
<gene>
    <name evidence="1" type="ORF">AMECASPLE_035924</name>
</gene>
<keyword evidence="2" id="KW-1185">Reference proteome</keyword>
<organism evidence="1 2">
    <name type="scientific">Ameca splendens</name>
    <dbReference type="NCBI Taxonomy" id="208324"/>
    <lineage>
        <taxon>Eukaryota</taxon>
        <taxon>Metazoa</taxon>
        <taxon>Chordata</taxon>
        <taxon>Craniata</taxon>
        <taxon>Vertebrata</taxon>
        <taxon>Euteleostomi</taxon>
        <taxon>Actinopterygii</taxon>
        <taxon>Neopterygii</taxon>
        <taxon>Teleostei</taxon>
        <taxon>Neoteleostei</taxon>
        <taxon>Acanthomorphata</taxon>
        <taxon>Ovalentaria</taxon>
        <taxon>Atherinomorphae</taxon>
        <taxon>Cyprinodontiformes</taxon>
        <taxon>Goodeidae</taxon>
        <taxon>Ameca</taxon>
    </lineage>
</organism>
<protein>
    <submittedName>
        <fullName evidence="1">Uncharacterized protein</fullName>
    </submittedName>
</protein>